<evidence type="ECO:0000256" key="5">
    <source>
        <dbReference type="ARBA" id="ARBA00022729"/>
    </source>
</evidence>
<feature type="region of interest" description="Disordered" evidence="8">
    <location>
        <begin position="1"/>
        <end position="23"/>
    </location>
</feature>
<feature type="coiled-coil region" evidence="7">
    <location>
        <begin position="97"/>
        <end position="124"/>
    </location>
</feature>
<evidence type="ECO:0000313" key="11">
    <source>
        <dbReference type="EMBL" id="KAK4207135.1"/>
    </source>
</evidence>
<dbReference type="InterPro" id="IPR011009">
    <property type="entry name" value="Kinase-like_dom_sf"/>
</dbReference>
<dbReference type="PANTHER" id="PTHR47763:SF4">
    <property type="entry name" value="ALPHA-PROTEIN KINASE VWKA"/>
    <property type="match status" value="1"/>
</dbReference>
<keyword evidence="5" id="KW-0732">Signal</keyword>
<dbReference type="PROSITE" id="PS51158">
    <property type="entry name" value="ALPHA_KINASE"/>
    <property type="match status" value="1"/>
</dbReference>
<dbReference type="InterPro" id="IPR004166">
    <property type="entry name" value="a-kinase_dom"/>
</dbReference>
<sequence length="982" mass="108292">MAAPPRPPYEPITMAGDQETRQRGDATFSGSFAHSHPYYTHGHESTSTVDAMSPEITTSASNRFSFRRIASAISLRSPSPGPDGAYHHAGSNDPAMFAQIRERLRQLELERDELRMAAHRERQRAWEMQRTAEEERAIAERIKRESAAGPSGAEIELRLLQLKYDALLAGADAKPRVTESLFKSVCSTDLLFLIDTTGSMGSYIEAGKTQVRNIMDDITAAFFEEATVRIAVVGYKDHKDKPNVEFLDFTSDVDRVKSFLDELKATGGDDEPEDVLGGINQALNATWKQQTRCIIHIGDAPPHGRTLYDKLRNGGAKSGSKAGGRDDYEEPGTEPHKLTFEPLIKRMVGLNINYALLRINNSTDRMAFEFLKVYANCAASSHCKLFNQNIYNTQARTVTANLSRSSSKRSAARAGLQFEEVQLGTTYNALRHLVVRSVTTSASRTAVRALDRDHKLDFDLDAIKEDEDMEEFSEKPLKTGLDVDKKWDTVTADTLVKSSTAGDSSSTIAKYKSRRDAKRTIVETDKSPPQWETPGWLDETIVAEAFSTNLINVSPTTGASSVKSPLDEMLSQTSSSMTSAISTTEITIHRRSQPFAQGAMRIAAYARTANSTNKLVVKTFKKGGKRLAHMVEDMYCQALCKTFALEFNTLLGSDTVHSLDFIMVTCLKPKTASWSDVNIECLTLEPYIAGPYIKYNSNSGYVNDLSDYNHEGSIFPFAFVLSDIEKANNAAQALSHFTFERSKGQLLISDLQGVGRMLTDPAIHSKDPERFKLADTNLGESGFKFFFATHVCNDVCKKLGLKSTARMIMNGNYEFREDWSTDASQAAAGGGTVCCSNKLCSRIVRIPSGATSATTEDAGLRVGGAGSVTSEKYPGYYWCDICLPQLESSKVKFICVARNGPHHEFEVSRFFYESQGRGLPRVCPGHEKDEDYVPQKAETSGLFGENGEEDDAAKKNTKEGRGVGSVLRKVFCLPGGGEKEKD</sequence>
<dbReference type="Proteomes" id="UP001301769">
    <property type="component" value="Unassembled WGS sequence"/>
</dbReference>
<evidence type="ECO:0000256" key="3">
    <source>
        <dbReference type="ARBA" id="ARBA00022527"/>
    </source>
</evidence>
<dbReference type="InterPro" id="IPR036465">
    <property type="entry name" value="vWFA_dom_sf"/>
</dbReference>
<feature type="compositionally biased region" description="Pro residues" evidence="8">
    <location>
        <begin position="1"/>
        <end position="10"/>
    </location>
</feature>
<evidence type="ECO:0000256" key="7">
    <source>
        <dbReference type="SAM" id="Coils"/>
    </source>
</evidence>
<name>A0AAN6XV44_9PEZI</name>
<dbReference type="GO" id="GO:0004674">
    <property type="term" value="F:protein serine/threonine kinase activity"/>
    <property type="evidence" value="ECO:0007669"/>
    <property type="project" value="UniProtKB-KW"/>
</dbReference>
<evidence type="ECO:0000256" key="8">
    <source>
        <dbReference type="SAM" id="MobiDB-lite"/>
    </source>
</evidence>
<comment type="caution">
    <text evidence="11">The sequence shown here is derived from an EMBL/GenBank/DDBJ whole genome shotgun (WGS) entry which is preliminary data.</text>
</comment>
<reference evidence="11" key="1">
    <citation type="journal article" date="2023" name="Mol. Phylogenet. Evol.">
        <title>Genome-scale phylogeny and comparative genomics of the fungal order Sordariales.</title>
        <authorList>
            <person name="Hensen N."/>
            <person name="Bonometti L."/>
            <person name="Westerberg I."/>
            <person name="Brannstrom I.O."/>
            <person name="Guillou S."/>
            <person name="Cros-Aarteil S."/>
            <person name="Calhoun S."/>
            <person name="Haridas S."/>
            <person name="Kuo A."/>
            <person name="Mondo S."/>
            <person name="Pangilinan J."/>
            <person name="Riley R."/>
            <person name="LaButti K."/>
            <person name="Andreopoulos B."/>
            <person name="Lipzen A."/>
            <person name="Chen C."/>
            <person name="Yan M."/>
            <person name="Daum C."/>
            <person name="Ng V."/>
            <person name="Clum A."/>
            <person name="Steindorff A."/>
            <person name="Ohm R.A."/>
            <person name="Martin F."/>
            <person name="Silar P."/>
            <person name="Natvig D.O."/>
            <person name="Lalanne C."/>
            <person name="Gautier V."/>
            <person name="Ament-Velasquez S.L."/>
            <person name="Kruys A."/>
            <person name="Hutchinson M.I."/>
            <person name="Powell A.J."/>
            <person name="Barry K."/>
            <person name="Miller A.N."/>
            <person name="Grigoriev I.V."/>
            <person name="Debuchy R."/>
            <person name="Gladieux P."/>
            <person name="Hiltunen Thoren M."/>
            <person name="Johannesson H."/>
        </authorList>
    </citation>
    <scope>NUCLEOTIDE SEQUENCE</scope>
    <source>
        <strain evidence="11">PSN293</strain>
    </source>
</reference>
<dbReference type="SMART" id="SM00327">
    <property type="entry name" value="VWA"/>
    <property type="match status" value="1"/>
</dbReference>
<dbReference type="InterPro" id="IPR052969">
    <property type="entry name" value="Thr-specific_kinase-like"/>
</dbReference>
<evidence type="ECO:0000259" key="10">
    <source>
        <dbReference type="PROSITE" id="PS51158"/>
    </source>
</evidence>
<dbReference type="PROSITE" id="PS50234">
    <property type="entry name" value="VWFA"/>
    <property type="match status" value="1"/>
</dbReference>
<dbReference type="CDD" id="cd04515">
    <property type="entry name" value="Alpha_kinase"/>
    <property type="match status" value="1"/>
</dbReference>
<dbReference type="GO" id="GO:0005524">
    <property type="term" value="F:ATP binding"/>
    <property type="evidence" value="ECO:0007669"/>
    <property type="project" value="InterPro"/>
</dbReference>
<feature type="region of interest" description="Disordered" evidence="8">
    <location>
        <begin position="937"/>
        <end position="960"/>
    </location>
</feature>
<dbReference type="Pfam" id="PF25106">
    <property type="entry name" value="VWA_4"/>
    <property type="match status" value="1"/>
</dbReference>
<dbReference type="Gene3D" id="3.30.200.20">
    <property type="entry name" value="Phosphorylase Kinase, domain 1"/>
    <property type="match status" value="1"/>
</dbReference>
<evidence type="ECO:0000256" key="2">
    <source>
        <dbReference type="ARBA" id="ARBA00022525"/>
    </source>
</evidence>
<feature type="domain" description="VWFA" evidence="9">
    <location>
        <begin position="189"/>
        <end position="402"/>
    </location>
</feature>
<evidence type="ECO:0000313" key="12">
    <source>
        <dbReference type="Proteomes" id="UP001301769"/>
    </source>
</evidence>
<keyword evidence="3" id="KW-0723">Serine/threonine-protein kinase</keyword>
<dbReference type="SUPFAM" id="SSF53300">
    <property type="entry name" value="vWA-like"/>
    <property type="match status" value="1"/>
</dbReference>
<evidence type="ECO:0000256" key="4">
    <source>
        <dbReference type="ARBA" id="ARBA00022679"/>
    </source>
</evidence>
<keyword evidence="6 11" id="KW-0418">Kinase</keyword>
<reference evidence="11" key="2">
    <citation type="submission" date="2023-05" db="EMBL/GenBank/DDBJ databases">
        <authorList>
            <consortium name="Lawrence Berkeley National Laboratory"/>
            <person name="Steindorff A."/>
            <person name="Hensen N."/>
            <person name="Bonometti L."/>
            <person name="Westerberg I."/>
            <person name="Brannstrom I.O."/>
            <person name="Guillou S."/>
            <person name="Cros-Aarteil S."/>
            <person name="Calhoun S."/>
            <person name="Haridas S."/>
            <person name="Kuo A."/>
            <person name="Mondo S."/>
            <person name="Pangilinan J."/>
            <person name="Riley R."/>
            <person name="Labutti K."/>
            <person name="Andreopoulos B."/>
            <person name="Lipzen A."/>
            <person name="Chen C."/>
            <person name="Yanf M."/>
            <person name="Daum C."/>
            <person name="Ng V."/>
            <person name="Clum A."/>
            <person name="Ohm R."/>
            <person name="Martin F."/>
            <person name="Silar P."/>
            <person name="Natvig D."/>
            <person name="Lalanne C."/>
            <person name="Gautier V."/>
            <person name="Ament-Velasquez S.L."/>
            <person name="Kruys A."/>
            <person name="Hutchinson M.I."/>
            <person name="Powell A.J."/>
            <person name="Barry K."/>
            <person name="Miller A.N."/>
            <person name="Grigoriev I.V."/>
            <person name="Debuchy R."/>
            <person name="Gladieux P."/>
            <person name="Thoren M.H."/>
            <person name="Johannesson H."/>
        </authorList>
    </citation>
    <scope>NUCLEOTIDE SEQUENCE</scope>
    <source>
        <strain evidence="11">PSN293</strain>
    </source>
</reference>
<dbReference type="Gene3D" id="3.40.50.410">
    <property type="entry name" value="von Willebrand factor, type A domain"/>
    <property type="match status" value="1"/>
</dbReference>
<dbReference type="SMART" id="SM00811">
    <property type="entry name" value="Alpha_kinase"/>
    <property type="match status" value="1"/>
</dbReference>
<organism evidence="11 12">
    <name type="scientific">Rhypophila decipiens</name>
    <dbReference type="NCBI Taxonomy" id="261697"/>
    <lineage>
        <taxon>Eukaryota</taxon>
        <taxon>Fungi</taxon>
        <taxon>Dikarya</taxon>
        <taxon>Ascomycota</taxon>
        <taxon>Pezizomycotina</taxon>
        <taxon>Sordariomycetes</taxon>
        <taxon>Sordariomycetidae</taxon>
        <taxon>Sordariales</taxon>
        <taxon>Naviculisporaceae</taxon>
        <taxon>Rhypophila</taxon>
    </lineage>
</organism>
<dbReference type="PANTHER" id="PTHR47763">
    <property type="entry name" value="ALPHA-PROTEIN KINASE VWKA"/>
    <property type="match status" value="1"/>
</dbReference>
<proteinExistence type="predicted"/>
<keyword evidence="4" id="KW-0808">Transferase</keyword>
<keyword evidence="12" id="KW-1185">Reference proteome</keyword>
<dbReference type="SUPFAM" id="SSF56112">
    <property type="entry name" value="Protein kinase-like (PK-like)"/>
    <property type="match status" value="1"/>
</dbReference>
<dbReference type="EMBL" id="MU858318">
    <property type="protein sequence ID" value="KAK4207135.1"/>
    <property type="molecule type" value="Genomic_DNA"/>
</dbReference>
<protein>
    <submittedName>
        <fullName evidence="11">Alpha kinase vwkA</fullName>
    </submittedName>
</protein>
<dbReference type="InterPro" id="IPR002035">
    <property type="entry name" value="VWF_A"/>
</dbReference>
<dbReference type="AlphaFoldDB" id="A0AAN6XV44"/>
<comment type="subcellular location">
    <subcellularLocation>
        <location evidence="1">Secreted</location>
    </subcellularLocation>
</comment>
<keyword evidence="7" id="KW-0175">Coiled coil</keyword>
<evidence type="ECO:0000259" key="9">
    <source>
        <dbReference type="PROSITE" id="PS50234"/>
    </source>
</evidence>
<accession>A0AAN6XV44</accession>
<dbReference type="InterPro" id="IPR056861">
    <property type="entry name" value="HMCN1-like_VWA"/>
</dbReference>
<dbReference type="Pfam" id="PF02816">
    <property type="entry name" value="Alpha_kinase"/>
    <property type="match status" value="1"/>
</dbReference>
<feature type="region of interest" description="Disordered" evidence="8">
    <location>
        <begin position="309"/>
        <end position="335"/>
    </location>
</feature>
<keyword evidence="2" id="KW-0964">Secreted</keyword>
<dbReference type="Gene3D" id="3.20.200.10">
    <property type="entry name" value="MHCK/EF2 kinase"/>
    <property type="match status" value="1"/>
</dbReference>
<evidence type="ECO:0000256" key="1">
    <source>
        <dbReference type="ARBA" id="ARBA00004613"/>
    </source>
</evidence>
<feature type="domain" description="Alpha-type protein kinase" evidence="10">
    <location>
        <begin position="569"/>
        <end position="804"/>
    </location>
</feature>
<gene>
    <name evidence="11" type="ORF">QBC37DRAFT_433972</name>
</gene>
<dbReference type="CDD" id="cd00198">
    <property type="entry name" value="vWFA"/>
    <property type="match status" value="1"/>
</dbReference>
<evidence type="ECO:0000256" key="6">
    <source>
        <dbReference type="ARBA" id="ARBA00022777"/>
    </source>
</evidence>